<proteinExistence type="inferred from homology"/>
<keyword evidence="9" id="KW-0732">Signal</keyword>
<dbReference type="AlphaFoldDB" id="A0A9N7MLE5"/>
<evidence type="ECO:0000256" key="7">
    <source>
        <dbReference type="RuleBase" id="RU366031"/>
    </source>
</evidence>
<dbReference type="GO" id="GO:0009507">
    <property type="term" value="C:chloroplast"/>
    <property type="evidence" value="ECO:0007669"/>
    <property type="project" value="TreeGrafter"/>
</dbReference>
<dbReference type="Proteomes" id="UP001153555">
    <property type="component" value="Unassembled WGS sequence"/>
</dbReference>
<gene>
    <name evidence="11" type="ORF">SHERM_11330</name>
</gene>
<evidence type="ECO:0000256" key="1">
    <source>
        <dbReference type="ARBA" id="ARBA00004772"/>
    </source>
</evidence>
<evidence type="ECO:0000256" key="8">
    <source>
        <dbReference type="SAM" id="MobiDB-lite"/>
    </source>
</evidence>
<sequence>MSLVFLARSLVTTTFGFEAEGKEAEVDAKHLSLMVTALLRDSQPSLRQSLNVAFAPSKAIGKVLAVELPDNGNPRCTVLYPASAKASNEIEEGLTKRGFEVTRLNTYTTELVSHVDEIVLEQALLAPVIAVASPSAIRAWVTLIPEPQRWDNAVACIGETTALAAKKLGLRNVYFPENPGIEGWVNSILEALQVQNQLQKMMGVYGFKGGRSGNPCWRKRRGGRQQRRDGNGAHETTKAWTNCAIIFIPPQQSRLVSAINLRRLPSSSNRSNRPVAAISHDVIAVAADSIPHIATCNHRNWPTSSPLEKCREVAGRGTDSVNHHLPAAPASVRRQSARRRHRTPFQSLAEKRTKIRAF</sequence>
<comment type="caution">
    <text evidence="11">The sequence shown here is derived from an EMBL/GenBank/DDBJ whole genome shotgun (WGS) entry which is preliminary data.</text>
</comment>
<evidence type="ECO:0000313" key="12">
    <source>
        <dbReference type="Proteomes" id="UP001153555"/>
    </source>
</evidence>
<keyword evidence="12" id="KW-1185">Reference proteome</keyword>
<dbReference type="Pfam" id="PF02602">
    <property type="entry name" value="HEM4"/>
    <property type="match status" value="1"/>
</dbReference>
<protein>
    <recommendedName>
        <fullName evidence="3 7">Uroporphyrinogen-III synthase</fullName>
        <ecNumber evidence="3 7">4.2.1.75</ecNumber>
    </recommendedName>
</protein>
<evidence type="ECO:0000256" key="9">
    <source>
        <dbReference type="SAM" id="SignalP"/>
    </source>
</evidence>
<evidence type="ECO:0000256" key="6">
    <source>
        <dbReference type="ARBA" id="ARBA00048617"/>
    </source>
</evidence>
<feature type="compositionally biased region" description="Basic and acidic residues" evidence="8">
    <location>
        <begin position="226"/>
        <end position="235"/>
    </location>
</feature>
<feature type="region of interest" description="Disordered" evidence="8">
    <location>
        <begin position="215"/>
        <end position="235"/>
    </location>
</feature>
<dbReference type="CDD" id="cd06578">
    <property type="entry name" value="HemD"/>
    <property type="match status" value="1"/>
</dbReference>
<dbReference type="PANTHER" id="PTHR38042:SF1">
    <property type="entry name" value="UROPORPHYRINOGEN-III SYNTHASE, CHLOROPLASTIC"/>
    <property type="match status" value="1"/>
</dbReference>
<feature type="signal peptide" evidence="9">
    <location>
        <begin position="1"/>
        <end position="16"/>
    </location>
</feature>
<dbReference type="PANTHER" id="PTHR38042">
    <property type="entry name" value="UROPORPHYRINOGEN-III SYNTHASE, CHLOROPLASTIC"/>
    <property type="match status" value="1"/>
</dbReference>
<evidence type="ECO:0000256" key="5">
    <source>
        <dbReference type="ARBA" id="ARBA00023244"/>
    </source>
</evidence>
<dbReference type="EC" id="4.2.1.75" evidence="3 7"/>
<dbReference type="SUPFAM" id="SSF69618">
    <property type="entry name" value="HemD-like"/>
    <property type="match status" value="1"/>
</dbReference>
<reference evidence="11" key="1">
    <citation type="submission" date="2019-12" db="EMBL/GenBank/DDBJ databases">
        <authorList>
            <person name="Scholes J."/>
        </authorList>
    </citation>
    <scope>NUCLEOTIDE SEQUENCE</scope>
</reference>
<dbReference type="EMBL" id="CACSLK010003174">
    <property type="protein sequence ID" value="CAA0809128.1"/>
    <property type="molecule type" value="Genomic_DNA"/>
</dbReference>
<comment type="pathway">
    <text evidence="1 7">Porphyrin-containing compound metabolism; protoporphyrin-IX biosynthesis; coproporphyrinogen-III from 5-aminolevulinate: step 3/4.</text>
</comment>
<dbReference type="GO" id="GO:0006780">
    <property type="term" value="P:uroporphyrinogen III biosynthetic process"/>
    <property type="evidence" value="ECO:0007669"/>
    <property type="project" value="UniProtKB-UniRule"/>
</dbReference>
<comment type="similarity">
    <text evidence="2 7">Belongs to the uroporphyrinogen-III synthase family.</text>
</comment>
<evidence type="ECO:0000256" key="2">
    <source>
        <dbReference type="ARBA" id="ARBA00008133"/>
    </source>
</evidence>
<evidence type="ECO:0000313" key="11">
    <source>
        <dbReference type="EMBL" id="CAA0809128.1"/>
    </source>
</evidence>
<accession>A0A9N7MLE5</accession>
<evidence type="ECO:0000259" key="10">
    <source>
        <dbReference type="Pfam" id="PF02602"/>
    </source>
</evidence>
<feature type="domain" description="Tetrapyrrole biosynthesis uroporphyrinogen III synthase" evidence="10">
    <location>
        <begin position="47"/>
        <end position="185"/>
    </location>
</feature>
<dbReference type="InterPro" id="IPR003754">
    <property type="entry name" value="4pyrrol_synth_uPrphyn_synth"/>
</dbReference>
<dbReference type="GO" id="GO:0006782">
    <property type="term" value="P:protoporphyrinogen IX biosynthetic process"/>
    <property type="evidence" value="ECO:0007669"/>
    <property type="project" value="UniProtKB-UniRule"/>
</dbReference>
<name>A0A9N7MLE5_STRHE</name>
<dbReference type="OrthoDB" id="443551at2759"/>
<comment type="catalytic activity">
    <reaction evidence="6 7">
        <text>hydroxymethylbilane = uroporphyrinogen III + H2O</text>
        <dbReference type="Rhea" id="RHEA:18965"/>
        <dbReference type="ChEBI" id="CHEBI:15377"/>
        <dbReference type="ChEBI" id="CHEBI:57308"/>
        <dbReference type="ChEBI" id="CHEBI:57845"/>
        <dbReference type="EC" id="4.2.1.75"/>
    </reaction>
</comment>
<feature type="chain" id="PRO_5040299982" description="Uroporphyrinogen-III synthase" evidence="9">
    <location>
        <begin position="17"/>
        <end position="358"/>
    </location>
</feature>
<organism evidence="11 12">
    <name type="scientific">Striga hermonthica</name>
    <name type="common">Purple witchweed</name>
    <name type="synonym">Buchnera hermonthica</name>
    <dbReference type="NCBI Taxonomy" id="68872"/>
    <lineage>
        <taxon>Eukaryota</taxon>
        <taxon>Viridiplantae</taxon>
        <taxon>Streptophyta</taxon>
        <taxon>Embryophyta</taxon>
        <taxon>Tracheophyta</taxon>
        <taxon>Spermatophyta</taxon>
        <taxon>Magnoliopsida</taxon>
        <taxon>eudicotyledons</taxon>
        <taxon>Gunneridae</taxon>
        <taxon>Pentapetalae</taxon>
        <taxon>asterids</taxon>
        <taxon>lamiids</taxon>
        <taxon>Lamiales</taxon>
        <taxon>Orobanchaceae</taxon>
        <taxon>Buchnereae</taxon>
        <taxon>Striga</taxon>
    </lineage>
</organism>
<evidence type="ECO:0000256" key="3">
    <source>
        <dbReference type="ARBA" id="ARBA00013109"/>
    </source>
</evidence>
<dbReference type="InterPro" id="IPR039793">
    <property type="entry name" value="UROS/Hem4"/>
</dbReference>
<keyword evidence="4 7" id="KW-0456">Lyase</keyword>
<keyword evidence="5 7" id="KW-0627">Porphyrin biosynthesis</keyword>
<dbReference type="GO" id="GO:0004852">
    <property type="term" value="F:uroporphyrinogen-III synthase activity"/>
    <property type="evidence" value="ECO:0007669"/>
    <property type="project" value="UniProtKB-UniRule"/>
</dbReference>
<dbReference type="InterPro" id="IPR036108">
    <property type="entry name" value="4pyrrol_syn_uPrphyn_synt_sf"/>
</dbReference>
<evidence type="ECO:0000256" key="4">
    <source>
        <dbReference type="ARBA" id="ARBA00023239"/>
    </source>
</evidence>
<comment type="function">
    <text evidence="7">Catalyzes cyclization of the linear tetrapyrrole, hydroxymethylbilane, to the macrocyclic uroporphyrinogen III.</text>
</comment>
<dbReference type="Gene3D" id="3.40.50.10090">
    <property type="match status" value="2"/>
</dbReference>